<dbReference type="GO" id="GO:0015234">
    <property type="term" value="F:thiamine transmembrane transporter activity"/>
    <property type="evidence" value="ECO:0007669"/>
    <property type="project" value="InterPro"/>
</dbReference>
<feature type="transmembrane region" description="Helical" evidence="1">
    <location>
        <begin position="55"/>
        <end position="75"/>
    </location>
</feature>
<dbReference type="KEGG" id="cbar:PATL70BA_0586"/>
<evidence type="ECO:0000256" key="1">
    <source>
        <dbReference type="SAM" id="Phobius"/>
    </source>
</evidence>
<organism evidence="2 3">
    <name type="scientific">Petrocella atlantisensis</name>
    <dbReference type="NCBI Taxonomy" id="2173034"/>
    <lineage>
        <taxon>Bacteria</taxon>
        <taxon>Bacillati</taxon>
        <taxon>Bacillota</taxon>
        <taxon>Clostridia</taxon>
        <taxon>Lachnospirales</taxon>
        <taxon>Vallitaleaceae</taxon>
        <taxon>Petrocella</taxon>
    </lineage>
</organism>
<keyword evidence="3" id="KW-1185">Reference proteome</keyword>
<name>A0A3P7PC16_9FIRM</name>
<reference evidence="2 3" key="1">
    <citation type="submission" date="2018-09" db="EMBL/GenBank/DDBJ databases">
        <authorList>
            <person name="Postec A."/>
        </authorList>
    </citation>
    <scope>NUCLEOTIDE SEQUENCE [LARGE SCALE GENOMIC DNA]</scope>
    <source>
        <strain evidence="2">70B-A</strain>
    </source>
</reference>
<dbReference type="NCBIfam" id="TIGR02357">
    <property type="entry name" value="ECF_ThiT_YuaJ"/>
    <property type="match status" value="1"/>
</dbReference>
<proteinExistence type="predicted"/>
<dbReference type="RefSeq" id="WP_125135959.1">
    <property type="nucleotide sequence ID" value="NZ_LR130778.1"/>
</dbReference>
<protein>
    <submittedName>
        <fullName evidence="2">Energy-coupled thiamine transporter ThiT</fullName>
    </submittedName>
</protein>
<gene>
    <name evidence="2" type="primary">thiT</name>
    <name evidence="2" type="ORF">PATL70BA_0586</name>
</gene>
<dbReference type="AlphaFoldDB" id="A0A3P7PC16"/>
<keyword evidence="1" id="KW-0812">Transmembrane</keyword>
<dbReference type="EMBL" id="LR130778">
    <property type="protein sequence ID" value="VDN46448.1"/>
    <property type="molecule type" value="Genomic_DNA"/>
</dbReference>
<keyword evidence="1" id="KW-0472">Membrane</keyword>
<dbReference type="GO" id="GO:0005886">
    <property type="term" value="C:plasma membrane"/>
    <property type="evidence" value="ECO:0007669"/>
    <property type="project" value="InterPro"/>
</dbReference>
<feature type="transmembrane region" description="Helical" evidence="1">
    <location>
        <begin position="127"/>
        <end position="146"/>
    </location>
</feature>
<accession>A0A3P7PC16</accession>
<feature type="transmembrane region" description="Helical" evidence="1">
    <location>
        <begin position="153"/>
        <end position="174"/>
    </location>
</feature>
<evidence type="ECO:0000313" key="3">
    <source>
        <dbReference type="Proteomes" id="UP000279029"/>
    </source>
</evidence>
<dbReference type="InterPro" id="IPR012651">
    <property type="entry name" value="Thia_Transptr_ThiT"/>
</dbReference>
<dbReference type="Gene3D" id="1.10.1760.20">
    <property type="match status" value="1"/>
</dbReference>
<sequence>MFERFKEAWATGDLQLIIESDMGKVIIIVLAVLLLLLALILVNKERSLEHKIKPLAYSGVAIALAMVLSQIKLFALPQGGSITLFSMFFIVVIGYFYGVRQGVLAGIVYGLLQLVFGGWVMHPVQLLLDYPLAFGALGLSGIFAGSKHGLVKGLAIGVMGRFFFHFLSGIIFFAEYTPEGWNTILYSFWYNFSYTGVEGFVTAIVLLVPSVLQAFNQIKKSAIS</sequence>
<feature type="transmembrane region" description="Helical" evidence="1">
    <location>
        <begin position="103"/>
        <end position="121"/>
    </location>
</feature>
<keyword evidence="1" id="KW-1133">Transmembrane helix</keyword>
<evidence type="ECO:0000313" key="2">
    <source>
        <dbReference type="EMBL" id="VDN46448.1"/>
    </source>
</evidence>
<feature type="transmembrane region" description="Helical" evidence="1">
    <location>
        <begin position="194"/>
        <end position="215"/>
    </location>
</feature>
<dbReference type="Proteomes" id="UP000279029">
    <property type="component" value="Chromosome"/>
</dbReference>
<feature type="transmembrane region" description="Helical" evidence="1">
    <location>
        <begin position="25"/>
        <end position="43"/>
    </location>
</feature>
<feature type="transmembrane region" description="Helical" evidence="1">
    <location>
        <begin position="81"/>
        <end position="98"/>
    </location>
</feature>
<dbReference type="OrthoDB" id="9795813at2"/>
<dbReference type="Pfam" id="PF09515">
    <property type="entry name" value="Thia_YuaJ"/>
    <property type="match status" value="1"/>
</dbReference>